<keyword evidence="6" id="KW-1205">Fibrinolytic toxin</keyword>
<feature type="domain" description="Peptidase S1" evidence="7">
    <location>
        <begin position="181"/>
        <end position="436"/>
    </location>
</feature>
<dbReference type="InterPro" id="IPR043504">
    <property type="entry name" value="Peptidase_S1_PA_chymotrypsin"/>
</dbReference>
<dbReference type="InterPro" id="IPR009003">
    <property type="entry name" value="Peptidase_S1_PA"/>
</dbReference>
<evidence type="ECO:0000256" key="2">
    <source>
        <dbReference type="ARBA" id="ARBA00022656"/>
    </source>
</evidence>
<dbReference type="EMBL" id="BGZK01000346">
    <property type="protein sequence ID" value="GBP38285.1"/>
    <property type="molecule type" value="Genomic_DNA"/>
</dbReference>
<keyword evidence="2" id="KW-0800">Toxin</keyword>
<dbReference type="GO" id="GO:0090729">
    <property type="term" value="F:toxin activity"/>
    <property type="evidence" value="ECO:0007669"/>
    <property type="project" value="UniProtKB-KW"/>
</dbReference>
<dbReference type="SMART" id="SM00020">
    <property type="entry name" value="Tryp_SPc"/>
    <property type="match status" value="1"/>
</dbReference>
<dbReference type="CDD" id="cd00190">
    <property type="entry name" value="Tryp_SPc"/>
    <property type="match status" value="1"/>
</dbReference>
<evidence type="ECO:0000256" key="1">
    <source>
        <dbReference type="ARBA" id="ARBA00004239"/>
    </source>
</evidence>
<comment type="subcellular location">
    <subcellularLocation>
        <location evidence="1">Secreted</location>
        <location evidence="1">Extracellular space</location>
    </subcellularLocation>
</comment>
<dbReference type="AlphaFoldDB" id="A0A4C1VKN2"/>
<dbReference type="OrthoDB" id="7723891at2759"/>
<dbReference type="InterPro" id="IPR018114">
    <property type="entry name" value="TRYPSIN_HIS"/>
</dbReference>
<evidence type="ECO:0000313" key="9">
    <source>
        <dbReference type="Proteomes" id="UP000299102"/>
    </source>
</evidence>
<evidence type="ECO:0000313" key="8">
    <source>
        <dbReference type="EMBL" id="GBP38285.1"/>
    </source>
</evidence>
<dbReference type="InterPro" id="IPR001254">
    <property type="entry name" value="Trypsin_dom"/>
</dbReference>
<keyword evidence="9" id="KW-1185">Reference proteome</keyword>
<dbReference type="GO" id="GO:0006508">
    <property type="term" value="P:proteolysis"/>
    <property type="evidence" value="ECO:0007669"/>
    <property type="project" value="UniProtKB-KW"/>
</dbReference>
<dbReference type="SUPFAM" id="SSF50494">
    <property type="entry name" value="Trypsin-like serine proteases"/>
    <property type="match status" value="1"/>
</dbReference>
<organism evidence="8 9">
    <name type="scientific">Eumeta variegata</name>
    <name type="common">Bagworm moth</name>
    <name type="synonym">Eumeta japonica</name>
    <dbReference type="NCBI Taxonomy" id="151549"/>
    <lineage>
        <taxon>Eukaryota</taxon>
        <taxon>Metazoa</taxon>
        <taxon>Ecdysozoa</taxon>
        <taxon>Arthropoda</taxon>
        <taxon>Hexapoda</taxon>
        <taxon>Insecta</taxon>
        <taxon>Pterygota</taxon>
        <taxon>Neoptera</taxon>
        <taxon>Endopterygota</taxon>
        <taxon>Lepidoptera</taxon>
        <taxon>Glossata</taxon>
        <taxon>Ditrysia</taxon>
        <taxon>Tineoidea</taxon>
        <taxon>Psychidae</taxon>
        <taxon>Oiketicinae</taxon>
        <taxon>Eumeta</taxon>
    </lineage>
</organism>
<dbReference type="PROSITE" id="PS00134">
    <property type="entry name" value="TRYPSIN_HIS"/>
    <property type="match status" value="1"/>
</dbReference>
<dbReference type="Proteomes" id="UP000299102">
    <property type="component" value="Unassembled WGS sequence"/>
</dbReference>
<dbReference type="Pfam" id="PF00089">
    <property type="entry name" value="Trypsin"/>
    <property type="match status" value="1"/>
</dbReference>
<evidence type="ECO:0000259" key="7">
    <source>
        <dbReference type="PROSITE" id="PS50240"/>
    </source>
</evidence>
<evidence type="ECO:0000256" key="5">
    <source>
        <dbReference type="ARBA" id="ARBA00055534"/>
    </source>
</evidence>
<comment type="function">
    <text evidence="5">Fibrinolytic activity; shows preferential cleavage of Arg-Gly bonds in all three fibrinogen chains. Contact with the caterpillars causes severe bleeding, due the anticoagulant effect of the protein.</text>
</comment>
<dbReference type="STRING" id="151549.A0A4C1VKN2"/>
<evidence type="ECO:0000256" key="6">
    <source>
        <dbReference type="ARBA" id="ARBA00084094"/>
    </source>
</evidence>
<gene>
    <name evidence="8" type="primary">gd</name>
    <name evidence="8" type="ORF">EVAR_29229_1</name>
</gene>
<dbReference type="PANTHER" id="PTHR24260:SF143">
    <property type="entry name" value="SERINE PROTEASE GD-LIKE PROTEIN"/>
    <property type="match status" value="1"/>
</dbReference>
<keyword evidence="8" id="KW-0645">Protease</keyword>
<reference evidence="8 9" key="1">
    <citation type="journal article" date="2019" name="Commun. Biol.">
        <title>The bagworm genome reveals a unique fibroin gene that provides high tensile strength.</title>
        <authorList>
            <person name="Kono N."/>
            <person name="Nakamura H."/>
            <person name="Ohtoshi R."/>
            <person name="Tomita M."/>
            <person name="Numata K."/>
            <person name="Arakawa K."/>
        </authorList>
    </citation>
    <scope>NUCLEOTIDE SEQUENCE [LARGE SCALE GENOMIC DNA]</scope>
</reference>
<proteinExistence type="predicted"/>
<keyword evidence="4" id="KW-1199">Hemostasis impairing toxin</keyword>
<accession>A0A4C1VKN2</accession>
<protein>
    <submittedName>
        <fullName evidence="8">Serine protease gd</fullName>
    </submittedName>
</protein>
<comment type="caution">
    <text evidence="8">The sequence shown here is derived from an EMBL/GenBank/DDBJ whole genome shotgun (WGS) entry which is preliminary data.</text>
</comment>
<dbReference type="GO" id="GO:0004252">
    <property type="term" value="F:serine-type endopeptidase activity"/>
    <property type="evidence" value="ECO:0007669"/>
    <property type="project" value="InterPro"/>
</dbReference>
<evidence type="ECO:0000256" key="4">
    <source>
        <dbReference type="ARBA" id="ARBA00023240"/>
    </source>
</evidence>
<keyword evidence="3" id="KW-1015">Disulfide bond</keyword>
<dbReference type="Gene3D" id="2.40.10.10">
    <property type="entry name" value="Trypsin-like serine proteases"/>
    <property type="match status" value="1"/>
</dbReference>
<sequence length="444" mass="50485">MCFFDGLLDIPEDALARFGAAEEVMCDADREMSYKNRFRRMEVYEEAHEEFFQQIYNDKMTTCVNFNLYPDLLEAELKIVFEDPVKLISTSQNDNIKTNATRVLILKTEDSIPKHFYFHIKIVKNNSIPTIKTLSLNGKELCNEREKESLTIQALELTSPNETTSKHVCGRRTLEHTELMITGGEASLGDWPWHVALYIKDVSENKARYRCGGSIVSHTAILSAGHCLNFDGNVIEAQRVFAFAGAVNLKQLNKSTTQRLKAEKIIFHPSYKEEEATSDLLIVKVNKFTFNEYVQPICLWGPLFEKTELYGLRGMVIGFGMTENRTYSDVLRSTQIEVQRDEKCIAYSPGIYTSLLTEFSFCTGYGPKSGINVLNGDSGGGFMLPVQQPDHKISWLLRGVLSKCGRPLNETLCHEKFYTVYTDVAPHYSWILHHSGLKFTSNIL</sequence>
<dbReference type="FunFam" id="2.40.10.10:FF:000068">
    <property type="entry name" value="transmembrane protease serine 2"/>
    <property type="match status" value="1"/>
</dbReference>
<dbReference type="InterPro" id="IPR051333">
    <property type="entry name" value="CLIP_Serine_Protease"/>
</dbReference>
<dbReference type="PROSITE" id="PS50240">
    <property type="entry name" value="TRYPSIN_DOM"/>
    <property type="match status" value="1"/>
</dbReference>
<dbReference type="PANTHER" id="PTHR24260">
    <property type="match status" value="1"/>
</dbReference>
<keyword evidence="8" id="KW-0378">Hydrolase</keyword>
<evidence type="ECO:0000256" key="3">
    <source>
        <dbReference type="ARBA" id="ARBA00023157"/>
    </source>
</evidence>
<dbReference type="GO" id="GO:0005576">
    <property type="term" value="C:extracellular region"/>
    <property type="evidence" value="ECO:0007669"/>
    <property type="project" value="UniProtKB-SubCell"/>
</dbReference>
<name>A0A4C1VKN2_EUMVA</name>